<dbReference type="EMBL" id="VSRQ01000005">
    <property type="protein sequence ID" value="TYK46832.1"/>
    <property type="molecule type" value="Genomic_DNA"/>
</dbReference>
<dbReference type="Proteomes" id="UP000323505">
    <property type="component" value="Unassembled WGS sequence"/>
</dbReference>
<evidence type="ECO:0000259" key="2">
    <source>
        <dbReference type="Pfam" id="PF01979"/>
    </source>
</evidence>
<dbReference type="InterPro" id="IPR057744">
    <property type="entry name" value="OTAase-like"/>
</dbReference>
<dbReference type="AlphaFoldDB" id="A0A5D3FFS8"/>
<dbReference type="Gene3D" id="3.20.20.140">
    <property type="entry name" value="Metal-dependent hydrolases"/>
    <property type="match status" value="1"/>
</dbReference>
<feature type="domain" description="Amidohydrolase-related" evidence="2">
    <location>
        <begin position="80"/>
        <end position="429"/>
    </location>
</feature>
<evidence type="ECO:0000256" key="1">
    <source>
        <dbReference type="SAM" id="MobiDB-lite"/>
    </source>
</evidence>
<sequence length="443" mass="46495">MTGAEASLMREESSVSTSTSGRRPVAEDGTVWLTGGHVVDVLRGTVRRNANVAVSGGRIEEITTAAPEPGARRIDLGGRYLLPGLISVHTHLSVTYPFSATDEGENPGLTALRALSRAQDALHAGVTTIRCVHEQNRADLLIKESVAQGWVDAPRIIGAGRAVSTTGGHGHGSACSYADGHDGFLRAAREELAAGADLIKVFITGGIAHEGESFTGSQMTLDEMRAVVRAAQEHGTYVTAHAGSGSAIREALAAGVRGYEHAYELDEATAKEMADRRVFLTPTLCVTRCPDWMAGHSFSEWQIERATQVGPGHLASIRRAVAAGIADPLDPERPGITMLAGTDYPPGEPIEDTVVAVREMEFLTDAGLDPAQALRAGTSDAARLVGLGGEAGAVEEGLLADLVVTDRDPLSDLSALRRIPFVMQAGRVVRNDLPVPGTLGGTP</sequence>
<evidence type="ECO:0000313" key="4">
    <source>
        <dbReference type="Proteomes" id="UP000323505"/>
    </source>
</evidence>
<keyword evidence="3" id="KW-0378">Hydrolase</keyword>
<dbReference type="Pfam" id="PF01979">
    <property type="entry name" value="Amidohydro_1"/>
    <property type="match status" value="1"/>
</dbReference>
<dbReference type="InterPro" id="IPR011059">
    <property type="entry name" value="Metal-dep_hydrolase_composite"/>
</dbReference>
<dbReference type="PANTHER" id="PTHR43135">
    <property type="entry name" value="ALPHA-D-RIBOSE 1-METHYLPHOSPHONATE 5-TRIPHOSPHATE DIPHOSPHATASE"/>
    <property type="match status" value="1"/>
</dbReference>
<gene>
    <name evidence="3" type="ORF">FXF68_23660</name>
</gene>
<dbReference type="CDD" id="cd01299">
    <property type="entry name" value="Met_dep_hydrolase_A"/>
    <property type="match status" value="1"/>
</dbReference>
<name>A0A5D3FFS8_9ACTN</name>
<organism evidence="3 4">
    <name type="scientific">Actinomadura decatromicini</name>
    <dbReference type="NCBI Taxonomy" id="2604572"/>
    <lineage>
        <taxon>Bacteria</taxon>
        <taxon>Bacillati</taxon>
        <taxon>Actinomycetota</taxon>
        <taxon>Actinomycetes</taxon>
        <taxon>Streptosporangiales</taxon>
        <taxon>Thermomonosporaceae</taxon>
        <taxon>Actinomadura</taxon>
    </lineage>
</organism>
<dbReference type="InterPro" id="IPR051781">
    <property type="entry name" value="Metallo-dep_Hydrolase"/>
</dbReference>
<feature type="region of interest" description="Disordered" evidence="1">
    <location>
        <begin position="1"/>
        <end position="28"/>
    </location>
</feature>
<dbReference type="SUPFAM" id="SSF51556">
    <property type="entry name" value="Metallo-dependent hydrolases"/>
    <property type="match status" value="1"/>
</dbReference>
<dbReference type="GO" id="GO:0016810">
    <property type="term" value="F:hydrolase activity, acting on carbon-nitrogen (but not peptide) bonds"/>
    <property type="evidence" value="ECO:0007669"/>
    <property type="project" value="InterPro"/>
</dbReference>
<dbReference type="SUPFAM" id="SSF51338">
    <property type="entry name" value="Composite domain of metallo-dependent hydrolases"/>
    <property type="match status" value="1"/>
</dbReference>
<dbReference type="PANTHER" id="PTHR43135:SF3">
    <property type="entry name" value="ALPHA-D-RIBOSE 1-METHYLPHOSPHONATE 5-TRIPHOSPHATE DIPHOSPHATASE"/>
    <property type="match status" value="1"/>
</dbReference>
<dbReference type="InterPro" id="IPR006680">
    <property type="entry name" value="Amidohydro-rel"/>
</dbReference>
<proteinExistence type="predicted"/>
<evidence type="ECO:0000313" key="3">
    <source>
        <dbReference type="EMBL" id="TYK46832.1"/>
    </source>
</evidence>
<dbReference type="InterPro" id="IPR032466">
    <property type="entry name" value="Metal_Hydrolase"/>
</dbReference>
<keyword evidence="4" id="KW-1185">Reference proteome</keyword>
<comment type="caution">
    <text evidence="3">The sequence shown here is derived from an EMBL/GenBank/DDBJ whole genome shotgun (WGS) entry which is preliminary data.</text>
</comment>
<dbReference type="Gene3D" id="2.30.40.10">
    <property type="entry name" value="Urease, subunit C, domain 1"/>
    <property type="match status" value="1"/>
</dbReference>
<protein>
    <submittedName>
        <fullName evidence="3">Amidohydrolase family protein</fullName>
    </submittedName>
</protein>
<accession>A0A5D3FFS8</accession>
<reference evidence="3 4" key="1">
    <citation type="submission" date="2019-08" db="EMBL/GenBank/DDBJ databases">
        <title>Actinomadura sp. nov. CYP1-5 isolated from mountain soil.</title>
        <authorList>
            <person name="Songsumanus A."/>
            <person name="Kuncharoen N."/>
            <person name="Kudo T."/>
            <person name="Yuki M."/>
            <person name="Igarashi Y."/>
            <person name="Tanasupawat S."/>
        </authorList>
    </citation>
    <scope>NUCLEOTIDE SEQUENCE [LARGE SCALE GENOMIC DNA]</scope>
    <source>
        <strain evidence="3 4">CYP1-5</strain>
    </source>
</reference>